<dbReference type="Pfam" id="PF00249">
    <property type="entry name" value="Myb_DNA-binding"/>
    <property type="match status" value="1"/>
</dbReference>
<dbReference type="Proteomes" id="UP000257109">
    <property type="component" value="Unassembled WGS sequence"/>
</dbReference>
<dbReference type="InterPro" id="IPR001005">
    <property type="entry name" value="SANT/Myb"/>
</dbReference>
<comment type="caution">
    <text evidence="11">The sequence shown here is derived from an EMBL/GenBank/DDBJ whole genome shotgun (WGS) entry which is preliminary data.</text>
</comment>
<dbReference type="GO" id="GO:0000160">
    <property type="term" value="P:phosphorelay signal transduction system"/>
    <property type="evidence" value="ECO:0007669"/>
    <property type="project" value="UniProtKB-KW"/>
</dbReference>
<dbReference type="AlphaFoldDB" id="A0A371HNL0"/>
<keyword evidence="7" id="KW-0539">Nucleus</keyword>
<dbReference type="GO" id="GO:0005634">
    <property type="term" value="C:nucleus"/>
    <property type="evidence" value="ECO:0007669"/>
    <property type="project" value="UniProtKB-SubCell"/>
</dbReference>
<dbReference type="EMBL" id="QJKJ01002109">
    <property type="protein sequence ID" value="RDY04274.1"/>
    <property type="molecule type" value="Genomic_DNA"/>
</dbReference>
<dbReference type="OrthoDB" id="1426639at2759"/>
<dbReference type="SMART" id="SM00448">
    <property type="entry name" value="REC"/>
    <property type="match status" value="1"/>
</dbReference>
<dbReference type="Pfam" id="PF00072">
    <property type="entry name" value="Response_reg"/>
    <property type="match status" value="1"/>
</dbReference>
<evidence type="ECO:0000256" key="3">
    <source>
        <dbReference type="ARBA" id="ARBA00023012"/>
    </source>
</evidence>
<evidence type="ECO:0000256" key="8">
    <source>
        <dbReference type="PROSITE-ProRule" id="PRU00169"/>
    </source>
</evidence>
<feature type="domain" description="Response regulatory" evidence="9">
    <location>
        <begin position="19"/>
        <end position="134"/>
    </location>
</feature>
<dbReference type="Gene3D" id="1.10.10.60">
    <property type="entry name" value="Homeodomain-like"/>
    <property type="match status" value="1"/>
</dbReference>
<dbReference type="PROSITE" id="PS50110">
    <property type="entry name" value="RESPONSE_REGULATORY"/>
    <property type="match status" value="1"/>
</dbReference>
<evidence type="ECO:0000256" key="1">
    <source>
        <dbReference type="ARBA" id="ARBA00004123"/>
    </source>
</evidence>
<evidence type="ECO:0000313" key="11">
    <source>
        <dbReference type="EMBL" id="RDY04274.1"/>
    </source>
</evidence>
<keyword evidence="3" id="KW-0902">Two-component regulatory system</keyword>
<dbReference type="InterPro" id="IPR011006">
    <property type="entry name" value="CheY-like_superfamily"/>
</dbReference>
<dbReference type="InterPro" id="IPR009057">
    <property type="entry name" value="Homeodomain-like_sf"/>
</dbReference>
<evidence type="ECO:0000259" key="9">
    <source>
        <dbReference type="PROSITE" id="PS50110"/>
    </source>
</evidence>
<evidence type="ECO:0000256" key="5">
    <source>
        <dbReference type="ARBA" id="ARBA00023159"/>
    </source>
</evidence>
<dbReference type="PANTHER" id="PTHR43874:SF206">
    <property type="entry name" value="RESPONSE REGULATOR RECEIVER DOMAIN PROTEIN"/>
    <property type="match status" value="1"/>
</dbReference>
<dbReference type="PROSITE" id="PS51294">
    <property type="entry name" value="HTH_MYB"/>
    <property type="match status" value="1"/>
</dbReference>
<dbReference type="SUPFAM" id="SSF46689">
    <property type="entry name" value="Homeodomain-like"/>
    <property type="match status" value="1"/>
</dbReference>
<dbReference type="FunFam" id="1.10.10.60:FF:000007">
    <property type="entry name" value="Two-component response regulator"/>
    <property type="match status" value="1"/>
</dbReference>
<dbReference type="CDD" id="cd17584">
    <property type="entry name" value="REC_typeB_ARR-like"/>
    <property type="match status" value="1"/>
</dbReference>
<comment type="subcellular location">
    <subcellularLocation>
        <location evidence="1">Nucleus</location>
    </subcellularLocation>
</comment>
<keyword evidence="2" id="KW-0597">Phosphoprotein</keyword>
<name>A0A371HNL0_MUCPR</name>
<dbReference type="NCBIfam" id="TIGR01557">
    <property type="entry name" value="myb_SHAQKYF"/>
    <property type="match status" value="1"/>
</dbReference>
<organism evidence="11 12">
    <name type="scientific">Mucuna pruriens</name>
    <name type="common">Velvet bean</name>
    <name type="synonym">Dolichos pruriens</name>
    <dbReference type="NCBI Taxonomy" id="157652"/>
    <lineage>
        <taxon>Eukaryota</taxon>
        <taxon>Viridiplantae</taxon>
        <taxon>Streptophyta</taxon>
        <taxon>Embryophyta</taxon>
        <taxon>Tracheophyta</taxon>
        <taxon>Spermatophyta</taxon>
        <taxon>Magnoliopsida</taxon>
        <taxon>eudicotyledons</taxon>
        <taxon>Gunneridae</taxon>
        <taxon>Pentapetalae</taxon>
        <taxon>rosids</taxon>
        <taxon>fabids</taxon>
        <taxon>Fabales</taxon>
        <taxon>Fabaceae</taxon>
        <taxon>Papilionoideae</taxon>
        <taxon>50 kb inversion clade</taxon>
        <taxon>NPAAA clade</taxon>
        <taxon>indigoferoid/millettioid clade</taxon>
        <taxon>Phaseoleae</taxon>
        <taxon>Mucuna</taxon>
    </lineage>
</organism>
<dbReference type="InterPro" id="IPR017930">
    <property type="entry name" value="Myb_dom"/>
</dbReference>
<accession>A0A371HNL0</accession>
<gene>
    <name evidence="11" type="primary">ARR2</name>
    <name evidence="11" type="ORF">CR513_12044</name>
</gene>
<dbReference type="PANTHER" id="PTHR43874">
    <property type="entry name" value="TWO-COMPONENT RESPONSE REGULATOR"/>
    <property type="match status" value="1"/>
</dbReference>
<keyword evidence="6" id="KW-0804">Transcription</keyword>
<protein>
    <submittedName>
        <fullName evidence="11">Two-component response regulator ARR2</fullName>
    </submittedName>
</protein>
<dbReference type="GO" id="GO:0009736">
    <property type="term" value="P:cytokinin-activated signaling pathway"/>
    <property type="evidence" value="ECO:0007669"/>
    <property type="project" value="InterPro"/>
</dbReference>
<evidence type="ECO:0000256" key="6">
    <source>
        <dbReference type="ARBA" id="ARBA00023163"/>
    </source>
</evidence>
<reference evidence="11" key="1">
    <citation type="submission" date="2018-05" db="EMBL/GenBank/DDBJ databases">
        <title>Draft genome of Mucuna pruriens seed.</title>
        <authorList>
            <person name="Nnadi N.E."/>
            <person name="Vos R."/>
            <person name="Hasami M.H."/>
            <person name="Devisetty U.K."/>
            <person name="Aguiy J.C."/>
        </authorList>
    </citation>
    <scope>NUCLEOTIDE SEQUENCE [LARGE SCALE GENOMIC DNA]</scope>
    <source>
        <strain evidence="11">JCA_2017</strain>
    </source>
</reference>
<dbReference type="InterPro" id="IPR045279">
    <property type="entry name" value="ARR-like"/>
</dbReference>
<evidence type="ECO:0000259" key="10">
    <source>
        <dbReference type="PROSITE" id="PS51294"/>
    </source>
</evidence>
<proteinExistence type="predicted"/>
<feature type="domain" description="HTH myb-type" evidence="10">
    <location>
        <begin position="186"/>
        <end position="237"/>
    </location>
</feature>
<sequence>MTKFSNDKKVLCQFPAGLRVLGVDSDPTALEIINQMCFPCHYRVTTFSDSQLALNYVREKYGCIDVILIEVHMPNMDGYKFLKHVSKEINVPVVMMSLDDSTSAVMKAIRHGACDYWIKPLHENQFKIMWKYVAKKFWSENKLPKKDSEFGFFVTDATMKNKKKSSSNSQECDVDEPATKKSPVVWTAELHHQFVKAVMQLGLDEAQPKKILEVMKIPDLTKEQVASHLQKYRLNLKICNGMTLKQNEMASENTTSYISYETLAGLHPEELISYLRSKREPMTSFPCKASHGICSSSETKCPTNIANANNFLQSITPLDDLGYIVKKILYK</sequence>
<dbReference type="InterPro" id="IPR001789">
    <property type="entry name" value="Sig_transdc_resp-reg_receiver"/>
</dbReference>
<keyword evidence="5" id="KW-0010">Activator</keyword>
<comment type="caution">
    <text evidence="8">Lacks conserved residue(s) required for the propagation of feature annotation.</text>
</comment>
<keyword evidence="4" id="KW-0805">Transcription regulation</keyword>
<dbReference type="Gene3D" id="3.40.50.2300">
    <property type="match status" value="1"/>
</dbReference>
<evidence type="ECO:0000313" key="12">
    <source>
        <dbReference type="Proteomes" id="UP000257109"/>
    </source>
</evidence>
<dbReference type="SUPFAM" id="SSF52172">
    <property type="entry name" value="CheY-like"/>
    <property type="match status" value="1"/>
</dbReference>
<keyword evidence="12" id="KW-1185">Reference proteome</keyword>
<dbReference type="STRING" id="157652.A0A371HNL0"/>
<feature type="non-terminal residue" evidence="11">
    <location>
        <position position="1"/>
    </location>
</feature>
<evidence type="ECO:0000256" key="7">
    <source>
        <dbReference type="ARBA" id="ARBA00023242"/>
    </source>
</evidence>
<evidence type="ECO:0000256" key="4">
    <source>
        <dbReference type="ARBA" id="ARBA00023015"/>
    </source>
</evidence>
<dbReference type="InterPro" id="IPR006447">
    <property type="entry name" value="Myb_dom_plants"/>
</dbReference>
<evidence type="ECO:0000256" key="2">
    <source>
        <dbReference type="ARBA" id="ARBA00022553"/>
    </source>
</evidence>
<dbReference type="GO" id="GO:0003677">
    <property type="term" value="F:DNA binding"/>
    <property type="evidence" value="ECO:0007669"/>
    <property type="project" value="InterPro"/>
</dbReference>